<proteinExistence type="predicted"/>
<gene>
    <name evidence="1" type="ORF">ElyMa_000182800</name>
</gene>
<sequence length="189" mass="20046">MSLERSAGFNRNAGIATKEPFNIPVKKFYGNNININGSRIVKILNDRQTLESTASSTLAESQSSDVANPVQDTLLSQHTVSASTVARSVNFPPEVDSRNSVVVDQPVAEYLPHGSAIPAQEIRILEPEASLSAASNPVGSLPEIDSLSDVIASAPLLSIDEISRFEMTDDVAAISLSKDGSVLVVAQDN</sequence>
<evidence type="ECO:0000313" key="1">
    <source>
        <dbReference type="EMBL" id="GFR64624.1"/>
    </source>
</evidence>
<organism evidence="1 2">
    <name type="scientific">Elysia marginata</name>
    <dbReference type="NCBI Taxonomy" id="1093978"/>
    <lineage>
        <taxon>Eukaryota</taxon>
        <taxon>Metazoa</taxon>
        <taxon>Spiralia</taxon>
        <taxon>Lophotrochozoa</taxon>
        <taxon>Mollusca</taxon>
        <taxon>Gastropoda</taxon>
        <taxon>Heterobranchia</taxon>
        <taxon>Euthyneura</taxon>
        <taxon>Panpulmonata</taxon>
        <taxon>Sacoglossa</taxon>
        <taxon>Placobranchoidea</taxon>
        <taxon>Plakobranchidae</taxon>
        <taxon>Elysia</taxon>
    </lineage>
</organism>
<comment type="caution">
    <text evidence="1">The sequence shown here is derived from an EMBL/GenBank/DDBJ whole genome shotgun (WGS) entry which is preliminary data.</text>
</comment>
<reference evidence="1 2" key="1">
    <citation type="journal article" date="2021" name="Elife">
        <title>Chloroplast acquisition without the gene transfer in kleptoplastic sea slugs, Plakobranchus ocellatus.</title>
        <authorList>
            <person name="Maeda T."/>
            <person name="Takahashi S."/>
            <person name="Yoshida T."/>
            <person name="Shimamura S."/>
            <person name="Takaki Y."/>
            <person name="Nagai Y."/>
            <person name="Toyoda A."/>
            <person name="Suzuki Y."/>
            <person name="Arimoto A."/>
            <person name="Ishii H."/>
            <person name="Satoh N."/>
            <person name="Nishiyama T."/>
            <person name="Hasebe M."/>
            <person name="Maruyama T."/>
            <person name="Minagawa J."/>
            <person name="Obokata J."/>
            <person name="Shigenobu S."/>
        </authorList>
    </citation>
    <scope>NUCLEOTIDE SEQUENCE [LARGE SCALE GENOMIC DNA]</scope>
</reference>
<name>A0AAV4EV26_9GAST</name>
<dbReference type="AlphaFoldDB" id="A0AAV4EV26"/>
<protein>
    <submittedName>
        <fullName evidence="1">Uncharacterized protein</fullName>
    </submittedName>
</protein>
<dbReference type="EMBL" id="BMAT01000351">
    <property type="protein sequence ID" value="GFR64624.1"/>
    <property type="molecule type" value="Genomic_DNA"/>
</dbReference>
<dbReference type="Proteomes" id="UP000762676">
    <property type="component" value="Unassembled WGS sequence"/>
</dbReference>
<accession>A0AAV4EV26</accession>
<keyword evidence="2" id="KW-1185">Reference proteome</keyword>
<evidence type="ECO:0000313" key="2">
    <source>
        <dbReference type="Proteomes" id="UP000762676"/>
    </source>
</evidence>
<feature type="non-terminal residue" evidence="1">
    <location>
        <position position="189"/>
    </location>
</feature>